<name>A0ABP9Z504_9FUNG</name>
<proteinExistence type="predicted"/>
<comment type="caution">
    <text evidence="1">The sequence shown here is derived from an EMBL/GenBank/DDBJ whole genome shotgun (WGS) entry which is preliminary data.</text>
</comment>
<sequence length="115" mass="13193">MTLVEYSVASPEKWQAVEYSSAHVDLTWDDRQNFIKVFELLTFLLDELQNQKENFQVLKEEHLGINAVAAGQSVEEVLERELTLFSLIKITVKTITIAIDVYGSIKFNIDFPSIK</sequence>
<gene>
    <name evidence="1" type="ORF">MFLAVUS_007691</name>
</gene>
<dbReference type="Proteomes" id="UP001473302">
    <property type="component" value="Unassembled WGS sequence"/>
</dbReference>
<protein>
    <submittedName>
        <fullName evidence="1">Uncharacterized protein</fullName>
    </submittedName>
</protein>
<accession>A0ABP9Z504</accession>
<evidence type="ECO:0000313" key="1">
    <source>
        <dbReference type="EMBL" id="GAA5814198.1"/>
    </source>
</evidence>
<dbReference type="EMBL" id="BAABUK010000020">
    <property type="protein sequence ID" value="GAA5814198.1"/>
    <property type="molecule type" value="Genomic_DNA"/>
</dbReference>
<reference evidence="1 2" key="1">
    <citation type="submission" date="2024-04" db="EMBL/GenBank/DDBJ databases">
        <title>genome sequences of Mucor flavus KT1a and Helicostylum pulchrum KT1b strains isolated from the surface of a dry-aged beef.</title>
        <authorList>
            <person name="Toyotome T."/>
            <person name="Hosono M."/>
            <person name="Torimaru M."/>
            <person name="Fukuda K."/>
            <person name="Mikami N."/>
        </authorList>
    </citation>
    <scope>NUCLEOTIDE SEQUENCE [LARGE SCALE GENOMIC DNA]</scope>
    <source>
        <strain evidence="1 2">KT1a</strain>
    </source>
</reference>
<keyword evidence="2" id="KW-1185">Reference proteome</keyword>
<organism evidence="1 2">
    <name type="scientific">Mucor flavus</name>
    <dbReference type="NCBI Taxonomy" id="439312"/>
    <lineage>
        <taxon>Eukaryota</taxon>
        <taxon>Fungi</taxon>
        <taxon>Fungi incertae sedis</taxon>
        <taxon>Mucoromycota</taxon>
        <taxon>Mucoromycotina</taxon>
        <taxon>Mucoromycetes</taxon>
        <taxon>Mucorales</taxon>
        <taxon>Mucorineae</taxon>
        <taxon>Mucoraceae</taxon>
        <taxon>Mucor</taxon>
    </lineage>
</organism>
<evidence type="ECO:0000313" key="2">
    <source>
        <dbReference type="Proteomes" id="UP001473302"/>
    </source>
</evidence>